<keyword evidence="1" id="KW-0285">Flavoprotein</keyword>
<keyword evidence="2" id="KW-0274">FAD</keyword>
<name>A0ABV3Q7C6_9BACL</name>
<dbReference type="InterPro" id="IPR016164">
    <property type="entry name" value="FAD-linked_Oxase-like_C"/>
</dbReference>
<proteinExistence type="predicted"/>
<dbReference type="InterPro" id="IPR006094">
    <property type="entry name" value="Oxid_FAD_bind_N"/>
</dbReference>
<dbReference type="InterPro" id="IPR036318">
    <property type="entry name" value="FAD-bd_PCMH-like_sf"/>
</dbReference>
<dbReference type="EMBL" id="JBFMIA010000029">
    <property type="protein sequence ID" value="MEW9503275.1"/>
    <property type="molecule type" value="Genomic_DNA"/>
</dbReference>
<dbReference type="InterPro" id="IPR016169">
    <property type="entry name" value="FAD-bd_PCMH_sub2"/>
</dbReference>
<keyword evidence="3" id="KW-0560">Oxidoreductase</keyword>
<dbReference type="Pfam" id="PF01565">
    <property type="entry name" value="FAD_binding_4"/>
    <property type="match status" value="1"/>
</dbReference>
<feature type="domain" description="FAD-binding PCMH-type" evidence="4">
    <location>
        <begin position="22"/>
        <end position="201"/>
    </location>
</feature>
<reference evidence="5 6" key="1">
    <citation type="journal article" date="1979" name="Int. J. Syst. Evol. Microbiol.">
        <title>Bacillus globisporus subsp. marinus subsp. nov.</title>
        <authorList>
            <person name="Liu H."/>
        </authorList>
    </citation>
    <scope>NUCLEOTIDE SEQUENCE [LARGE SCALE GENOMIC DNA]</scope>
    <source>
        <strain evidence="5 6">DSM 1297</strain>
    </source>
</reference>
<dbReference type="Proteomes" id="UP001556040">
    <property type="component" value="Unassembled WGS sequence"/>
</dbReference>
<dbReference type="PANTHER" id="PTHR11748">
    <property type="entry name" value="D-LACTATE DEHYDROGENASE"/>
    <property type="match status" value="1"/>
</dbReference>
<dbReference type="SUPFAM" id="SSF55103">
    <property type="entry name" value="FAD-linked oxidases, C-terminal domain"/>
    <property type="match status" value="1"/>
</dbReference>
<evidence type="ECO:0000256" key="3">
    <source>
        <dbReference type="ARBA" id="ARBA00023002"/>
    </source>
</evidence>
<evidence type="ECO:0000313" key="5">
    <source>
        <dbReference type="EMBL" id="MEW9503275.1"/>
    </source>
</evidence>
<accession>A0ABV3Q7C6</accession>
<evidence type="ECO:0000256" key="1">
    <source>
        <dbReference type="ARBA" id="ARBA00022630"/>
    </source>
</evidence>
<sequence length="434" mass="48454">MKVHDITQVESSDSTMLFNEKYGNNSSSIISPKSENEISEILKEAYHHGKKVSILAGGTKRSYGGLKETYDLILSLADYKGIVEHTVGDMTITVKAGTTISDLQNYLRVHDQMVAIDPSWPDQATIGGVIAANESGTKRMGYGSARDLVIGLRVAYPDGEIIRTGGKVVKNVAGYDMNKLFIGSMGTLGVICEVTLKLRPIPKYESLVLVSVPEEDIEELKSFAVKIQNSMIEPVSLELVNSSLSKKVVNREEYTLLIAFEDVENAVHYQEEWVEKHKPVSAVTKILTLNKAREFWNSFSNLAPNSLNDKEIEVTKVALKIGSKNMDVMDIMKESQGIHIENRLDIEAHGGLGHGISHFTISGQEEAIKSAIFQLREIVAKKKGYVILKHLPYKLREEMNVWGDNPSYFFLMEGIKRKVDRRNILNHQRFLGGI</sequence>
<organism evidence="5 6">
    <name type="scientific">Jeotgalibacillus marinus</name>
    <dbReference type="NCBI Taxonomy" id="86667"/>
    <lineage>
        <taxon>Bacteria</taxon>
        <taxon>Bacillati</taxon>
        <taxon>Bacillota</taxon>
        <taxon>Bacilli</taxon>
        <taxon>Bacillales</taxon>
        <taxon>Caryophanaceae</taxon>
        <taxon>Jeotgalibacillus</taxon>
    </lineage>
</organism>
<dbReference type="InterPro" id="IPR016166">
    <property type="entry name" value="FAD-bd_PCMH"/>
</dbReference>
<dbReference type="SUPFAM" id="SSF56176">
    <property type="entry name" value="FAD-binding/transporter-associated domain-like"/>
    <property type="match status" value="1"/>
</dbReference>
<evidence type="ECO:0000256" key="2">
    <source>
        <dbReference type="ARBA" id="ARBA00022827"/>
    </source>
</evidence>
<protein>
    <submittedName>
        <fullName evidence="5">FAD-binding oxidoreductase</fullName>
    </submittedName>
</protein>
<keyword evidence="6" id="KW-1185">Reference proteome</keyword>
<dbReference type="PROSITE" id="PS51387">
    <property type="entry name" value="FAD_PCMH"/>
    <property type="match status" value="1"/>
</dbReference>
<dbReference type="Gene3D" id="3.30.465.10">
    <property type="match status" value="1"/>
</dbReference>
<dbReference type="RefSeq" id="WP_367780763.1">
    <property type="nucleotide sequence ID" value="NZ_JBFMIA010000029.1"/>
</dbReference>
<dbReference type="PANTHER" id="PTHR11748:SF103">
    <property type="entry name" value="GLYCOLATE OXIDASE SUBUNIT GLCE"/>
    <property type="match status" value="1"/>
</dbReference>
<evidence type="ECO:0000259" key="4">
    <source>
        <dbReference type="PROSITE" id="PS51387"/>
    </source>
</evidence>
<comment type="caution">
    <text evidence="5">The sequence shown here is derived from an EMBL/GenBank/DDBJ whole genome shotgun (WGS) entry which is preliminary data.</text>
</comment>
<gene>
    <name evidence="5" type="ORF">AB1471_15970</name>
</gene>
<evidence type="ECO:0000313" key="6">
    <source>
        <dbReference type="Proteomes" id="UP001556040"/>
    </source>
</evidence>